<organism evidence="2 3">
    <name type="scientific">Algivirga pacifica</name>
    <dbReference type="NCBI Taxonomy" id="1162670"/>
    <lineage>
        <taxon>Bacteria</taxon>
        <taxon>Pseudomonadati</taxon>
        <taxon>Bacteroidota</taxon>
        <taxon>Cytophagia</taxon>
        <taxon>Cytophagales</taxon>
        <taxon>Flammeovirgaceae</taxon>
        <taxon>Algivirga</taxon>
    </lineage>
</organism>
<dbReference type="Proteomes" id="UP001500298">
    <property type="component" value="Unassembled WGS sequence"/>
</dbReference>
<evidence type="ECO:0000259" key="1">
    <source>
        <dbReference type="SMART" id="SM00014"/>
    </source>
</evidence>
<dbReference type="InterPro" id="IPR036938">
    <property type="entry name" value="PAP2/HPO_sf"/>
</dbReference>
<feature type="domain" description="Phosphatidic acid phosphatase type 2/haloperoxidase" evidence="1">
    <location>
        <begin position="54"/>
        <end position="153"/>
    </location>
</feature>
<dbReference type="CDD" id="cd03394">
    <property type="entry name" value="PAP2_like_5"/>
    <property type="match status" value="1"/>
</dbReference>
<dbReference type="Gene3D" id="1.20.144.10">
    <property type="entry name" value="Phosphatidic acid phosphatase type 2/haloperoxidase"/>
    <property type="match status" value="1"/>
</dbReference>
<dbReference type="Pfam" id="PF01569">
    <property type="entry name" value="PAP2"/>
    <property type="match status" value="1"/>
</dbReference>
<dbReference type="EMBL" id="BAABJX010000058">
    <property type="protein sequence ID" value="GAA4848009.1"/>
    <property type="molecule type" value="Genomic_DNA"/>
</dbReference>
<dbReference type="SUPFAM" id="SSF48317">
    <property type="entry name" value="Acid phosphatase/Vanadium-dependent haloperoxidase"/>
    <property type="match status" value="1"/>
</dbReference>
<sequence>MKSYFLLVLLFICSPFYSLNAQYHKGYESAGDILEYALPGIALTSTFIWRDGQKGTLQFTKAALTSLIISQTLKRGINKERPNGGVHSFPSGHTTAAFTGAAFLERRYGWKAGIPAYLLAGYVGWSRVYANKHDWWDVLGGFVLGTGSSYLFTKPYLKREESIQMAVTTLPGGAVGGVLSLKI</sequence>
<protein>
    <submittedName>
        <fullName evidence="2">Lipid A 4'-phosphatase</fullName>
    </submittedName>
</protein>
<dbReference type="PANTHER" id="PTHR14969:SF13">
    <property type="entry name" value="AT30094P"/>
    <property type="match status" value="1"/>
</dbReference>
<accession>A0ABP9DLZ4</accession>
<dbReference type="RefSeq" id="WP_345374339.1">
    <property type="nucleotide sequence ID" value="NZ_BAABJX010000058.1"/>
</dbReference>
<dbReference type="SMART" id="SM00014">
    <property type="entry name" value="acidPPc"/>
    <property type="match status" value="1"/>
</dbReference>
<comment type="caution">
    <text evidence="2">The sequence shown here is derived from an EMBL/GenBank/DDBJ whole genome shotgun (WGS) entry which is preliminary data.</text>
</comment>
<evidence type="ECO:0000313" key="3">
    <source>
        <dbReference type="Proteomes" id="UP001500298"/>
    </source>
</evidence>
<gene>
    <name evidence="2" type="primary">lpxF</name>
    <name evidence="2" type="ORF">GCM10023331_35900</name>
</gene>
<evidence type="ECO:0000313" key="2">
    <source>
        <dbReference type="EMBL" id="GAA4848009.1"/>
    </source>
</evidence>
<dbReference type="PANTHER" id="PTHR14969">
    <property type="entry name" value="SPHINGOSINE-1-PHOSPHATE PHOSPHOHYDROLASE"/>
    <property type="match status" value="1"/>
</dbReference>
<dbReference type="InterPro" id="IPR000326">
    <property type="entry name" value="PAP2/HPO"/>
</dbReference>
<reference evidence="3" key="1">
    <citation type="journal article" date="2019" name="Int. J. Syst. Evol. Microbiol.">
        <title>The Global Catalogue of Microorganisms (GCM) 10K type strain sequencing project: providing services to taxonomists for standard genome sequencing and annotation.</title>
        <authorList>
            <consortium name="The Broad Institute Genomics Platform"/>
            <consortium name="The Broad Institute Genome Sequencing Center for Infectious Disease"/>
            <person name="Wu L."/>
            <person name="Ma J."/>
        </authorList>
    </citation>
    <scope>NUCLEOTIDE SEQUENCE [LARGE SCALE GENOMIC DNA]</scope>
    <source>
        <strain evidence="3">JCM 18326</strain>
    </source>
</reference>
<keyword evidence="3" id="KW-1185">Reference proteome</keyword>
<name>A0ABP9DLZ4_9BACT</name>
<proteinExistence type="predicted"/>